<accession>A0ABT3QUE1</accession>
<keyword evidence="2" id="KW-1185">Reference proteome</keyword>
<gene>
    <name evidence="1" type="ORF">OPR82_21340</name>
</gene>
<evidence type="ECO:0008006" key="3">
    <source>
        <dbReference type="Google" id="ProtNLM"/>
    </source>
</evidence>
<dbReference type="EMBL" id="JAPHAV010000023">
    <property type="protein sequence ID" value="MCX2699252.1"/>
    <property type="molecule type" value="Genomic_DNA"/>
</dbReference>
<organism evidence="1 2">
    <name type="scientific">Ochrobactrum chromiisoli</name>
    <dbReference type="NCBI Taxonomy" id="2993941"/>
    <lineage>
        <taxon>Bacteria</taxon>
        <taxon>Pseudomonadati</taxon>
        <taxon>Pseudomonadota</taxon>
        <taxon>Alphaproteobacteria</taxon>
        <taxon>Hyphomicrobiales</taxon>
        <taxon>Brucellaceae</taxon>
        <taxon>Brucella/Ochrobactrum group</taxon>
        <taxon>Ochrobactrum</taxon>
    </lineage>
</organism>
<evidence type="ECO:0000313" key="2">
    <source>
        <dbReference type="Proteomes" id="UP001301216"/>
    </source>
</evidence>
<name>A0ABT3QUE1_9HYPH</name>
<dbReference type="Proteomes" id="UP001301216">
    <property type="component" value="Unassembled WGS sequence"/>
</dbReference>
<evidence type="ECO:0000313" key="1">
    <source>
        <dbReference type="EMBL" id="MCX2699252.1"/>
    </source>
</evidence>
<sequence>MSIKIGLNVQKDISKALITDIKKLTKTDVLVGIPAQGNTRGDEGANNALIGYVMETGDPERNIPARPFLVPGVDAASDEIGKRLTKAADAALDGRQEAISTQLNAAGLLAQSSVKSAMTNGEFAPLSERTLAARKARGRTGIKPLIDTGQLRRSVTYIVRKKGKK</sequence>
<dbReference type="RefSeq" id="WP_265986976.1">
    <property type="nucleotide sequence ID" value="NZ_JAPHAV010000023.1"/>
</dbReference>
<protein>
    <recommendedName>
        <fullName evidence="3">Bacteriophage protein</fullName>
    </recommendedName>
</protein>
<proteinExistence type="predicted"/>
<comment type="caution">
    <text evidence="1">The sequence shown here is derived from an EMBL/GenBank/DDBJ whole genome shotgun (WGS) entry which is preliminary data.</text>
</comment>
<reference evidence="1 2" key="1">
    <citation type="submission" date="2022-11" db="EMBL/GenBank/DDBJ databases">
        <title>Brucella sp. YY2X, whole genome shotgun sequencing project.</title>
        <authorList>
            <person name="Yang Y."/>
        </authorList>
    </citation>
    <scope>NUCLEOTIDE SEQUENCE [LARGE SCALE GENOMIC DNA]</scope>
    <source>
        <strain evidence="1 2">YY2X</strain>
    </source>
</reference>